<reference evidence="2" key="2">
    <citation type="journal article" date="2020" name="Microorganisms">
        <title>Osmotic Adaptation and Compatible Solute Biosynthesis of Phototrophic Bacteria as Revealed from Genome Analyses.</title>
        <authorList>
            <person name="Imhoff J.F."/>
            <person name="Rahn T."/>
            <person name="Kunzel S."/>
            <person name="Keller A."/>
            <person name="Neulinger S.C."/>
        </authorList>
    </citation>
    <scope>NUCLEOTIDE SEQUENCE</scope>
    <source>
        <strain evidence="2">DSM 11080</strain>
    </source>
</reference>
<evidence type="ECO:0000259" key="1">
    <source>
        <dbReference type="Pfam" id="PF13439"/>
    </source>
</evidence>
<proteinExistence type="predicted"/>
<dbReference type="GO" id="GO:0016757">
    <property type="term" value="F:glycosyltransferase activity"/>
    <property type="evidence" value="ECO:0007669"/>
    <property type="project" value="TreeGrafter"/>
</dbReference>
<feature type="domain" description="Glycosyltransferase subfamily 4-like N-terminal" evidence="1">
    <location>
        <begin position="86"/>
        <end position="213"/>
    </location>
</feature>
<dbReference type="Pfam" id="PF13439">
    <property type="entry name" value="Glyco_transf_4"/>
    <property type="match status" value="1"/>
</dbReference>
<dbReference type="InterPro" id="IPR028098">
    <property type="entry name" value="Glyco_trans_4-like_N"/>
</dbReference>
<accession>A0AAJ0U7C6</accession>
<dbReference type="CDD" id="cd03801">
    <property type="entry name" value="GT4_PimA-like"/>
    <property type="match status" value="1"/>
</dbReference>
<organism evidence="2 3">
    <name type="scientific">Halochromatium glycolicum</name>
    <dbReference type="NCBI Taxonomy" id="85075"/>
    <lineage>
        <taxon>Bacteria</taxon>
        <taxon>Pseudomonadati</taxon>
        <taxon>Pseudomonadota</taxon>
        <taxon>Gammaproteobacteria</taxon>
        <taxon>Chromatiales</taxon>
        <taxon>Chromatiaceae</taxon>
        <taxon>Halochromatium</taxon>
    </lineage>
</organism>
<dbReference type="Pfam" id="PF13692">
    <property type="entry name" value="Glyco_trans_1_4"/>
    <property type="match status" value="1"/>
</dbReference>
<reference evidence="2" key="1">
    <citation type="submission" date="2017-08" db="EMBL/GenBank/DDBJ databases">
        <authorList>
            <person name="Imhoff J.F."/>
            <person name="Rahn T."/>
            <person name="Kuenzel S."/>
            <person name="Neulinger S.C."/>
        </authorList>
    </citation>
    <scope>NUCLEOTIDE SEQUENCE</scope>
    <source>
        <strain evidence="2">DSM 11080</strain>
    </source>
</reference>
<name>A0AAJ0U7C6_9GAMM</name>
<evidence type="ECO:0000313" key="2">
    <source>
        <dbReference type="EMBL" id="MBK1706659.1"/>
    </source>
</evidence>
<dbReference type="Proteomes" id="UP001296776">
    <property type="component" value="Unassembled WGS sequence"/>
</dbReference>
<dbReference type="RefSeq" id="WP_200348124.1">
    <property type="nucleotide sequence ID" value="NZ_NRSJ01000047.1"/>
</dbReference>
<dbReference type="SUPFAM" id="SSF53756">
    <property type="entry name" value="UDP-Glycosyltransferase/glycogen phosphorylase"/>
    <property type="match status" value="1"/>
</dbReference>
<protein>
    <recommendedName>
        <fullName evidence="1">Glycosyltransferase subfamily 4-like N-terminal domain-containing protein</fullName>
    </recommendedName>
</protein>
<dbReference type="PANTHER" id="PTHR12526">
    <property type="entry name" value="GLYCOSYLTRANSFERASE"/>
    <property type="match status" value="1"/>
</dbReference>
<dbReference type="Gene3D" id="3.40.50.2000">
    <property type="entry name" value="Glycogen Phosphorylase B"/>
    <property type="match status" value="2"/>
</dbReference>
<comment type="caution">
    <text evidence="2">The sequence shown here is derived from an EMBL/GenBank/DDBJ whole genome shotgun (WGS) entry which is preliminary data.</text>
</comment>
<evidence type="ECO:0000313" key="3">
    <source>
        <dbReference type="Proteomes" id="UP001296776"/>
    </source>
</evidence>
<dbReference type="PANTHER" id="PTHR12526:SF600">
    <property type="entry name" value="GLYCOSYL TRANSFERASE GROUP 1"/>
    <property type="match status" value="1"/>
</dbReference>
<dbReference type="AlphaFoldDB" id="A0AAJ0U7C6"/>
<sequence>MSERPRLLFVSPRFLFPADQGGKIRTTQILRGMKGGRFEILLASPVTGDEAQRYQAELEAVCDRFLSWPETPKTPLHGLLRLRHLASPLPVSVISDRSPAGAERVRDAIGQADLVVFDFLHAMVLAPERIERPCLIFTHNVEAEIFRRHAEVARNPLKRAVWQQQFRKMQAYEEASLKRADTVVAVSERDAETFAAVPGMPPVETIPTGVDLDFFQAQPPGEDDHIVFTGAMDWQANIDGIDFFMDAIWPHVVAQRPQAHVTIVGRNPNPALVERAKRRQLPFRFTGFVDDIRPEVKGAAAYIIPLRVGGGTRIKAFEAMAMGIPVVSTALGVEGLPVTPDEHYLQGDTGEAFAAALVRLLDDSSLRQSLSRTARGYVEESFSSQAVARRFEAICMQTLHADSTGSAS</sequence>
<keyword evidence="3" id="KW-1185">Reference proteome</keyword>
<gene>
    <name evidence="2" type="ORF">CKO40_19440</name>
</gene>
<dbReference type="EMBL" id="NRSJ01000047">
    <property type="protein sequence ID" value="MBK1706659.1"/>
    <property type="molecule type" value="Genomic_DNA"/>
</dbReference>